<feature type="transmembrane region" description="Helical" evidence="1">
    <location>
        <begin position="93"/>
        <end position="117"/>
    </location>
</feature>
<accession>S7PZ03</accession>
<keyword evidence="1" id="KW-0472">Membrane</keyword>
<feature type="domain" description="DUF6534" evidence="2">
    <location>
        <begin position="60"/>
        <end position="162"/>
    </location>
</feature>
<dbReference type="OrthoDB" id="3270417at2759"/>
<keyword evidence="4" id="KW-1185">Reference proteome</keyword>
<dbReference type="STRING" id="670483.S7PZ03"/>
<gene>
    <name evidence="3" type="ORF">GLOTRDRAFT_131940</name>
</gene>
<evidence type="ECO:0000259" key="2">
    <source>
        <dbReference type="Pfam" id="PF20152"/>
    </source>
</evidence>
<dbReference type="HOGENOM" id="CLU_1142688_0_0_1"/>
<dbReference type="EMBL" id="KB469307">
    <property type="protein sequence ID" value="EPQ52703.1"/>
    <property type="molecule type" value="Genomic_DNA"/>
</dbReference>
<proteinExistence type="predicted"/>
<sequence length="243" mass="26682">MALVGGQNKPLTAGVALLATMRFCFGTAVAALCYYIPHWSTFRAHEYADVMVSLALGSATGVDVLSAVSLIWYLQKRPTSKLEDSRINYLTVYILNTGLITSVFSLLILVTVLPVPFVFDFTIYYPPLQFVALKSNLVFLAFVEIQSRLYANSFLASLNARKALRNQGVSVQFSTYDFGVGSGSPTARIRVVKETIKTVDEPLGDPGRVVRESLSFTSSATEDNTLEGNEKRPQFKVSLSSQI</sequence>
<dbReference type="GeneID" id="19302412"/>
<dbReference type="AlphaFoldDB" id="S7PZ03"/>
<evidence type="ECO:0000256" key="1">
    <source>
        <dbReference type="SAM" id="Phobius"/>
    </source>
</evidence>
<dbReference type="Proteomes" id="UP000030669">
    <property type="component" value="Unassembled WGS sequence"/>
</dbReference>
<keyword evidence="1" id="KW-0812">Transmembrane</keyword>
<evidence type="ECO:0000313" key="3">
    <source>
        <dbReference type="EMBL" id="EPQ52703.1"/>
    </source>
</evidence>
<feature type="transmembrane region" description="Helical" evidence="1">
    <location>
        <begin position="123"/>
        <end position="143"/>
    </location>
</feature>
<feature type="transmembrane region" description="Helical" evidence="1">
    <location>
        <begin position="12"/>
        <end position="38"/>
    </location>
</feature>
<dbReference type="InterPro" id="IPR045339">
    <property type="entry name" value="DUF6534"/>
</dbReference>
<evidence type="ECO:0000313" key="4">
    <source>
        <dbReference type="Proteomes" id="UP000030669"/>
    </source>
</evidence>
<reference evidence="3 4" key="1">
    <citation type="journal article" date="2012" name="Science">
        <title>The Paleozoic origin of enzymatic lignin decomposition reconstructed from 31 fungal genomes.</title>
        <authorList>
            <person name="Floudas D."/>
            <person name="Binder M."/>
            <person name="Riley R."/>
            <person name="Barry K."/>
            <person name="Blanchette R.A."/>
            <person name="Henrissat B."/>
            <person name="Martinez A.T."/>
            <person name="Otillar R."/>
            <person name="Spatafora J.W."/>
            <person name="Yadav J.S."/>
            <person name="Aerts A."/>
            <person name="Benoit I."/>
            <person name="Boyd A."/>
            <person name="Carlson A."/>
            <person name="Copeland A."/>
            <person name="Coutinho P.M."/>
            <person name="de Vries R.P."/>
            <person name="Ferreira P."/>
            <person name="Findley K."/>
            <person name="Foster B."/>
            <person name="Gaskell J."/>
            <person name="Glotzer D."/>
            <person name="Gorecki P."/>
            <person name="Heitman J."/>
            <person name="Hesse C."/>
            <person name="Hori C."/>
            <person name="Igarashi K."/>
            <person name="Jurgens J.A."/>
            <person name="Kallen N."/>
            <person name="Kersten P."/>
            <person name="Kohler A."/>
            <person name="Kuees U."/>
            <person name="Kumar T.K.A."/>
            <person name="Kuo A."/>
            <person name="LaButti K."/>
            <person name="Larrondo L.F."/>
            <person name="Lindquist E."/>
            <person name="Ling A."/>
            <person name="Lombard V."/>
            <person name="Lucas S."/>
            <person name="Lundell T."/>
            <person name="Martin R."/>
            <person name="McLaughlin D.J."/>
            <person name="Morgenstern I."/>
            <person name="Morin E."/>
            <person name="Murat C."/>
            <person name="Nagy L.G."/>
            <person name="Nolan M."/>
            <person name="Ohm R.A."/>
            <person name="Patyshakuliyeva A."/>
            <person name="Rokas A."/>
            <person name="Ruiz-Duenas F.J."/>
            <person name="Sabat G."/>
            <person name="Salamov A."/>
            <person name="Samejima M."/>
            <person name="Schmutz J."/>
            <person name="Slot J.C."/>
            <person name="St John F."/>
            <person name="Stenlid J."/>
            <person name="Sun H."/>
            <person name="Sun S."/>
            <person name="Syed K."/>
            <person name="Tsang A."/>
            <person name="Wiebenga A."/>
            <person name="Young D."/>
            <person name="Pisabarro A."/>
            <person name="Eastwood D.C."/>
            <person name="Martin F."/>
            <person name="Cullen D."/>
            <person name="Grigoriev I.V."/>
            <person name="Hibbett D.S."/>
        </authorList>
    </citation>
    <scope>NUCLEOTIDE SEQUENCE [LARGE SCALE GENOMIC DNA]</scope>
    <source>
        <strain evidence="3 4">ATCC 11539</strain>
    </source>
</reference>
<keyword evidence="1" id="KW-1133">Transmembrane helix</keyword>
<name>S7PZ03_GLOTA</name>
<dbReference type="RefSeq" id="XP_007868972.1">
    <property type="nucleotide sequence ID" value="XM_007870781.1"/>
</dbReference>
<organism evidence="3 4">
    <name type="scientific">Gloeophyllum trabeum (strain ATCC 11539 / FP-39264 / Madison 617)</name>
    <name type="common">Brown rot fungus</name>
    <dbReference type="NCBI Taxonomy" id="670483"/>
    <lineage>
        <taxon>Eukaryota</taxon>
        <taxon>Fungi</taxon>
        <taxon>Dikarya</taxon>
        <taxon>Basidiomycota</taxon>
        <taxon>Agaricomycotina</taxon>
        <taxon>Agaricomycetes</taxon>
        <taxon>Gloeophyllales</taxon>
        <taxon>Gloeophyllaceae</taxon>
        <taxon>Gloeophyllum</taxon>
    </lineage>
</organism>
<dbReference type="KEGG" id="gtr:GLOTRDRAFT_131940"/>
<protein>
    <recommendedName>
        <fullName evidence="2">DUF6534 domain-containing protein</fullName>
    </recommendedName>
</protein>
<feature type="transmembrane region" description="Helical" evidence="1">
    <location>
        <begin position="50"/>
        <end position="73"/>
    </location>
</feature>
<dbReference type="Pfam" id="PF20152">
    <property type="entry name" value="DUF6534"/>
    <property type="match status" value="1"/>
</dbReference>